<dbReference type="EMBL" id="JAACJM010000157">
    <property type="protein sequence ID" value="KAF5342760.1"/>
    <property type="molecule type" value="Genomic_DNA"/>
</dbReference>
<sequence length="240" mass="27111">MPVQNSKETQSSREYKLVIFGNGDLYVDEYDPTVEDSYRKQCVLDDEIAVLDILDTAGQEDSPYYTVRDSGIHSGEGFLLVYAITSRTSFEFLNWVHSQIMRAKSSMSSSPENIPILIVGNKCDLEDKRQVGKDEGQELARRIGCQFLETSAKEDINVDEAFYAVVREIKKHNQTQKAQKHIDSTESASRPTAAQKRHSKGLRKVYRCPRRENRPGDIGRNEEPGHESNSEGCCGECVIL</sequence>
<dbReference type="GO" id="GO:0005525">
    <property type="term" value="F:GTP binding"/>
    <property type="evidence" value="ECO:0007669"/>
    <property type="project" value="UniProtKB-KW"/>
</dbReference>
<dbReference type="Gene3D" id="3.40.50.300">
    <property type="entry name" value="P-loop containing nucleotide triphosphate hydrolases"/>
    <property type="match status" value="1"/>
</dbReference>
<protein>
    <submittedName>
        <fullName evidence="5">Uncharacterized protein</fullName>
    </submittedName>
</protein>
<reference evidence="5 6" key="1">
    <citation type="journal article" date="2020" name="ISME J.">
        <title>Uncovering the hidden diversity of litter-decomposition mechanisms in mushroom-forming fungi.</title>
        <authorList>
            <person name="Floudas D."/>
            <person name="Bentzer J."/>
            <person name="Ahren D."/>
            <person name="Johansson T."/>
            <person name="Persson P."/>
            <person name="Tunlid A."/>
        </authorList>
    </citation>
    <scope>NUCLEOTIDE SEQUENCE [LARGE SCALE GENOMIC DNA]</scope>
    <source>
        <strain evidence="5 6">CBS 291.85</strain>
    </source>
</reference>
<dbReference type="Pfam" id="PF00071">
    <property type="entry name" value="Ras"/>
    <property type="match status" value="1"/>
</dbReference>
<dbReference type="SMART" id="SM00173">
    <property type="entry name" value="RAS"/>
    <property type="match status" value="1"/>
</dbReference>
<gene>
    <name evidence="5" type="ORF">D9758_017032</name>
</gene>
<evidence type="ECO:0000256" key="2">
    <source>
        <dbReference type="ARBA" id="ARBA00022741"/>
    </source>
</evidence>
<dbReference type="InterPro" id="IPR020849">
    <property type="entry name" value="Small_GTPase_Ras-type"/>
</dbReference>
<comment type="subcellular location">
    <subcellularLocation>
        <location evidence="1">Cell membrane</location>
        <topology evidence="1">Lipid-anchor</topology>
        <orientation evidence="1">Cytoplasmic side</orientation>
    </subcellularLocation>
</comment>
<dbReference type="GO" id="GO:0005886">
    <property type="term" value="C:plasma membrane"/>
    <property type="evidence" value="ECO:0007669"/>
    <property type="project" value="UniProtKB-SubCell"/>
</dbReference>
<evidence type="ECO:0000313" key="5">
    <source>
        <dbReference type="EMBL" id="KAF5342760.1"/>
    </source>
</evidence>
<dbReference type="CDD" id="cd00876">
    <property type="entry name" value="Ras"/>
    <property type="match status" value="1"/>
</dbReference>
<dbReference type="OrthoDB" id="5976022at2759"/>
<dbReference type="SMART" id="SM00175">
    <property type="entry name" value="RAB"/>
    <property type="match status" value="1"/>
</dbReference>
<evidence type="ECO:0000256" key="1">
    <source>
        <dbReference type="ARBA" id="ARBA00004342"/>
    </source>
</evidence>
<comment type="caution">
    <text evidence="5">The sequence shown here is derived from an EMBL/GenBank/DDBJ whole genome shotgun (WGS) entry which is preliminary data.</text>
</comment>
<evidence type="ECO:0000313" key="6">
    <source>
        <dbReference type="Proteomes" id="UP000559256"/>
    </source>
</evidence>
<dbReference type="GO" id="GO:0003924">
    <property type="term" value="F:GTPase activity"/>
    <property type="evidence" value="ECO:0007669"/>
    <property type="project" value="InterPro"/>
</dbReference>
<proteinExistence type="predicted"/>
<dbReference type="NCBIfam" id="TIGR00231">
    <property type="entry name" value="small_GTP"/>
    <property type="match status" value="1"/>
</dbReference>
<organism evidence="5 6">
    <name type="scientific">Tetrapyrgos nigripes</name>
    <dbReference type="NCBI Taxonomy" id="182062"/>
    <lineage>
        <taxon>Eukaryota</taxon>
        <taxon>Fungi</taxon>
        <taxon>Dikarya</taxon>
        <taxon>Basidiomycota</taxon>
        <taxon>Agaricomycotina</taxon>
        <taxon>Agaricomycetes</taxon>
        <taxon>Agaricomycetidae</taxon>
        <taxon>Agaricales</taxon>
        <taxon>Marasmiineae</taxon>
        <taxon>Marasmiaceae</taxon>
        <taxon>Tetrapyrgos</taxon>
    </lineage>
</organism>
<dbReference type="SMART" id="SM00174">
    <property type="entry name" value="RHO"/>
    <property type="match status" value="1"/>
</dbReference>
<dbReference type="InterPro" id="IPR005225">
    <property type="entry name" value="Small_GTP-bd"/>
</dbReference>
<keyword evidence="6" id="KW-1185">Reference proteome</keyword>
<name>A0A8H5FMM6_9AGAR</name>
<dbReference type="GO" id="GO:0007165">
    <property type="term" value="P:signal transduction"/>
    <property type="evidence" value="ECO:0007669"/>
    <property type="project" value="InterPro"/>
</dbReference>
<dbReference type="InterPro" id="IPR001806">
    <property type="entry name" value="Small_GTPase"/>
</dbReference>
<dbReference type="AlphaFoldDB" id="A0A8H5FMM6"/>
<dbReference type="SUPFAM" id="SSF52540">
    <property type="entry name" value="P-loop containing nucleoside triphosphate hydrolases"/>
    <property type="match status" value="1"/>
</dbReference>
<dbReference type="PROSITE" id="PS51421">
    <property type="entry name" value="RAS"/>
    <property type="match status" value="1"/>
</dbReference>
<keyword evidence="3" id="KW-0342">GTP-binding</keyword>
<dbReference type="PRINTS" id="PR00449">
    <property type="entry name" value="RASTRNSFRMNG"/>
</dbReference>
<dbReference type="PROSITE" id="PS51419">
    <property type="entry name" value="RAB"/>
    <property type="match status" value="1"/>
</dbReference>
<feature type="region of interest" description="Disordered" evidence="4">
    <location>
        <begin position="173"/>
        <end position="231"/>
    </location>
</feature>
<dbReference type="FunFam" id="3.40.50.300:FF:001447">
    <property type="entry name" value="Ras-related protein Rab-1B"/>
    <property type="match status" value="1"/>
</dbReference>
<keyword evidence="2" id="KW-0547">Nucleotide-binding</keyword>
<dbReference type="Proteomes" id="UP000559256">
    <property type="component" value="Unassembled WGS sequence"/>
</dbReference>
<dbReference type="PANTHER" id="PTHR24070">
    <property type="entry name" value="RAS, DI-RAS, AND RHEB FAMILY MEMBERS OF SMALL GTPASE SUPERFAMILY"/>
    <property type="match status" value="1"/>
</dbReference>
<feature type="compositionally biased region" description="Basic residues" evidence="4">
    <location>
        <begin position="195"/>
        <end position="208"/>
    </location>
</feature>
<evidence type="ECO:0000256" key="3">
    <source>
        <dbReference type="ARBA" id="ARBA00023134"/>
    </source>
</evidence>
<feature type="compositionally biased region" description="Basic and acidic residues" evidence="4">
    <location>
        <begin position="209"/>
        <end position="229"/>
    </location>
</feature>
<evidence type="ECO:0000256" key="4">
    <source>
        <dbReference type="SAM" id="MobiDB-lite"/>
    </source>
</evidence>
<dbReference type="InterPro" id="IPR027417">
    <property type="entry name" value="P-loop_NTPase"/>
</dbReference>
<accession>A0A8H5FMM6</accession>